<gene>
    <name evidence="1" type="ORF">AWB64_01419</name>
</gene>
<organism evidence="1 2">
    <name type="scientific">Caballeronia sordidicola</name>
    <name type="common">Burkholderia sordidicola</name>
    <dbReference type="NCBI Taxonomy" id="196367"/>
    <lineage>
        <taxon>Bacteria</taxon>
        <taxon>Pseudomonadati</taxon>
        <taxon>Pseudomonadota</taxon>
        <taxon>Betaproteobacteria</taxon>
        <taxon>Burkholderiales</taxon>
        <taxon>Burkholderiaceae</taxon>
        <taxon>Caballeronia</taxon>
    </lineage>
</organism>
<dbReference type="AlphaFoldDB" id="A0A158FK09"/>
<dbReference type="EMBL" id="FCOC02000003">
    <property type="protein sequence ID" value="SAL20202.1"/>
    <property type="molecule type" value="Genomic_DNA"/>
</dbReference>
<evidence type="ECO:0000313" key="2">
    <source>
        <dbReference type="Proteomes" id="UP000054893"/>
    </source>
</evidence>
<protein>
    <submittedName>
        <fullName evidence="1">Uncharacterized protein</fullName>
    </submittedName>
</protein>
<dbReference type="Proteomes" id="UP000054893">
    <property type="component" value="Unassembled WGS sequence"/>
</dbReference>
<accession>A0A158FK09</accession>
<proteinExistence type="predicted"/>
<reference evidence="1 2" key="1">
    <citation type="submission" date="2016-01" db="EMBL/GenBank/DDBJ databases">
        <authorList>
            <person name="Oliw E.H."/>
        </authorList>
    </citation>
    <scope>NUCLEOTIDE SEQUENCE [LARGE SCALE GENOMIC DNA]</scope>
    <source>
        <strain evidence="1">LMG 22029</strain>
    </source>
</reference>
<evidence type="ECO:0000313" key="1">
    <source>
        <dbReference type="EMBL" id="SAL20202.1"/>
    </source>
</evidence>
<sequence length="147" mass="16068">MLALTFCETGTVASATDTLFWITGHAGIRVSISVAMSKRLMGDFVKIESTEWFPLSDYAPVRDGWYEVQLASGATAFAKFGADEWTEKPLLVFTHWRGLAADPGAAEETENISAEVVAAEGVRAVWDKFFPGSGKEQHKPLEPQGKE</sequence>
<name>A0A158FK09_CABSO</name>